<dbReference type="RefSeq" id="WP_109627231.1">
    <property type="nucleotide sequence ID" value="NZ_JANKBI010000028.1"/>
</dbReference>
<comment type="caution">
    <text evidence="1">The sequence shown here is derived from an EMBL/GenBank/DDBJ whole genome shotgun (WGS) entry which is preliminary data.</text>
</comment>
<protein>
    <submittedName>
        <fullName evidence="1">Uncharacterized protein</fullName>
    </submittedName>
</protein>
<keyword evidence="2" id="KW-1185">Reference proteome</keyword>
<evidence type="ECO:0000313" key="2">
    <source>
        <dbReference type="Proteomes" id="UP000245412"/>
    </source>
</evidence>
<dbReference type="EMBL" id="QGGY01000008">
    <property type="protein sequence ID" value="PWJ74604.1"/>
    <property type="molecule type" value="Genomic_DNA"/>
</dbReference>
<evidence type="ECO:0000313" key="1">
    <source>
        <dbReference type="EMBL" id="PWJ74604.1"/>
    </source>
</evidence>
<name>A0AB73T205_9FIRM</name>
<gene>
    <name evidence="1" type="ORF">C7383_10833</name>
</gene>
<reference evidence="1 2" key="1">
    <citation type="submission" date="2018-05" db="EMBL/GenBank/DDBJ databases">
        <authorList>
            <person name="Goeker M."/>
            <person name="Huntemann M."/>
            <person name="Clum A."/>
            <person name="Pillay M."/>
            <person name="Palaniappan K."/>
            <person name="Varghese N."/>
            <person name="Mikhailova N."/>
            <person name="Stamatis D."/>
            <person name="Reddy T."/>
            <person name="Daum C."/>
            <person name="Shapiro N."/>
            <person name="Ivanova N."/>
            <person name="Kyrpides N."/>
            <person name="Woyke T."/>
        </authorList>
    </citation>
    <scope>NUCLEOTIDE SEQUENCE [LARGE SCALE GENOMIC DNA]</scope>
    <source>
        <strain evidence="1 2">DSM 26524</strain>
    </source>
</reference>
<accession>A0AB73T205</accession>
<dbReference type="AlphaFoldDB" id="A0AB73T205"/>
<organism evidence="1 2">
    <name type="scientific">Murimonas intestini</name>
    <dbReference type="NCBI Taxonomy" id="1337051"/>
    <lineage>
        <taxon>Bacteria</taxon>
        <taxon>Bacillati</taxon>
        <taxon>Bacillota</taxon>
        <taxon>Clostridia</taxon>
        <taxon>Lachnospirales</taxon>
        <taxon>Lachnospiraceae</taxon>
        <taxon>Murimonas</taxon>
    </lineage>
</organism>
<dbReference type="Proteomes" id="UP000245412">
    <property type="component" value="Unassembled WGS sequence"/>
</dbReference>
<sequence length="412" mass="46297">MKTASMSDPGARSVPFIPGSTVLHYEDLFDADNLLRGQNDASQKVLLPYLQETGRMFNEAIKKYDSSECSGCRVFPSLDLGFPNNVCRLAGGFATGMLLAWKCEVPVVPVDATVNVCTSSVFRLKEFDPGRLKRPEELNRSLEQIFRDAYEEKGYSFSFTSGNHFLMIGRNESSQTGDEYYLVLHSSANDLKKSYMGLYPAEGNWYADRLEKLNGKNGRYIRYLTGDDARYFITMAHHFEEYNEKIHRWLADKIDNGRSISGEGGQEWVKHHYYMPTDSSVAIGTFAEPPGTQVPLFSAPGKPVYIFETGKDNWQADLGGRKGKVCLVPHGWGQKIERIRSVGTDGENLLLGVGEGVKKIRIDSKARITCPEKQLRQFGDGEEFLRIGSRMVRGEIKLTLTPVFEYSGSRGR</sequence>
<proteinExistence type="predicted"/>